<keyword evidence="13 18" id="KW-0472">Membrane</keyword>
<dbReference type="Pfam" id="PF00672">
    <property type="entry name" value="HAMP"/>
    <property type="match status" value="1"/>
</dbReference>
<keyword evidence="5 17" id="KW-0597">Phosphoprotein</keyword>
<evidence type="ECO:0000256" key="9">
    <source>
        <dbReference type="ARBA" id="ARBA00022777"/>
    </source>
</evidence>
<accession>A0A956NIW2</accession>
<dbReference type="SMART" id="SM00073">
    <property type="entry name" value="HPT"/>
    <property type="match status" value="1"/>
</dbReference>
<dbReference type="PROSITE" id="PS50885">
    <property type="entry name" value="HAMP"/>
    <property type="match status" value="1"/>
</dbReference>
<dbReference type="Pfam" id="PF02518">
    <property type="entry name" value="HATPase_c"/>
    <property type="match status" value="1"/>
</dbReference>
<dbReference type="Gene3D" id="3.30.450.40">
    <property type="match status" value="1"/>
</dbReference>
<dbReference type="InterPro" id="IPR003660">
    <property type="entry name" value="HAMP_dom"/>
</dbReference>
<evidence type="ECO:0000256" key="5">
    <source>
        <dbReference type="ARBA" id="ARBA00022553"/>
    </source>
</evidence>
<dbReference type="SMART" id="SM00304">
    <property type="entry name" value="HAMP"/>
    <property type="match status" value="1"/>
</dbReference>
<dbReference type="SUPFAM" id="SSF47384">
    <property type="entry name" value="Homodimeric domain of signal transducing histidine kinase"/>
    <property type="match status" value="1"/>
</dbReference>
<dbReference type="CDD" id="cd06225">
    <property type="entry name" value="HAMP"/>
    <property type="match status" value="1"/>
</dbReference>
<protein>
    <recommendedName>
        <fullName evidence="15">Sensory/regulatory protein RpfC</fullName>
        <ecNumber evidence="3">2.7.13.3</ecNumber>
    </recommendedName>
</protein>
<dbReference type="InterPro" id="IPR003594">
    <property type="entry name" value="HATPase_dom"/>
</dbReference>
<dbReference type="FunFam" id="3.30.565.10:FF:000010">
    <property type="entry name" value="Sensor histidine kinase RcsC"/>
    <property type="match status" value="1"/>
</dbReference>
<feature type="domain" description="Response regulatory" evidence="20">
    <location>
        <begin position="839"/>
        <end position="957"/>
    </location>
</feature>
<dbReference type="Gene3D" id="3.30.565.10">
    <property type="entry name" value="Histidine kinase-like ATPase, C-terminal domain"/>
    <property type="match status" value="1"/>
</dbReference>
<keyword evidence="8" id="KW-0547">Nucleotide-binding</keyword>
<evidence type="ECO:0000259" key="21">
    <source>
        <dbReference type="PROSITE" id="PS50885"/>
    </source>
</evidence>
<evidence type="ECO:0000259" key="19">
    <source>
        <dbReference type="PROSITE" id="PS50109"/>
    </source>
</evidence>
<dbReference type="InterPro" id="IPR003661">
    <property type="entry name" value="HisK_dim/P_dom"/>
</dbReference>
<evidence type="ECO:0000256" key="4">
    <source>
        <dbReference type="ARBA" id="ARBA00022475"/>
    </source>
</evidence>
<dbReference type="PANTHER" id="PTHR45339:SF1">
    <property type="entry name" value="HYBRID SIGNAL TRANSDUCTION HISTIDINE KINASE J"/>
    <property type="match status" value="1"/>
</dbReference>
<proteinExistence type="predicted"/>
<dbReference type="PROSITE" id="PS50109">
    <property type="entry name" value="HIS_KIN"/>
    <property type="match status" value="1"/>
</dbReference>
<evidence type="ECO:0000256" key="15">
    <source>
        <dbReference type="ARBA" id="ARBA00068150"/>
    </source>
</evidence>
<dbReference type="EC" id="2.7.13.3" evidence="3"/>
<dbReference type="SMART" id="SM00065">
    <property type="entry name" value="GAF"/>
    <property type="match status" value="1"/>
</dbReference>
<evidence type="ECO:0000256" key="10">
    <source>
        <dbReference type="ARBA" id="ARBA00022840"/>
    </source>
</evidence>
<evidence type="ECO:0000313" key="23">
    <source>
        <dbReference type="EMBL" id="MCA9758598.1"/>
    </source>
</evidence>
<dbReference type="Gene3D" id="1.10.287.130">
    <property type="match status" value="1"/>
</dbReference>
<dbReference type="CDD" id="cd00088">
    <property type="entry name" value="HPT"/>
    <property type="match status" value="1"/>
</dbReference>
<evidence type="ECO:0000256" key="1">
    <source>
        <dbReference type="ARBA" id="ARBA00000085"/>
    </source>
</evidence>
<evidence type="ECO:0000259" key="20">
    <source>
        <dbReference type="PROSITE" id="PS50110"/>
    </source>
</evidence>
<dbReference type="InterPro" id="IPR001789">
    <property type="entry name" value="Sig_transdc_resp-reg_receiver"/>
</dbReference>
<dbReference type="GO" id="GO:0005524">
    <property type="term" value="F:ATP binding"/>
    <property type="evidence" value="ECO:0007669"/>
    <property type="project" value="UniProtKB-KW"/>
</dbReference>
<evidence type="ECO:0000256" key="2">
    <source>
        <dbReference type="ARBA" id="ARBA00004651"/>
    </source>
</evidence>
<evidence type="ECO:0000256" key="11">
    <source>
        <dbReference type="ARBA" id="ARBA00022989"/>
    </source>
</evidence>
<evidence type="ECO:0000256" key="16">
    <source>
        <dbReference type="PROSITE-ProRule" id="PRU00110"/>
    </source>
</evidence>
<dbReference type="SMART" id="SM00387">
    <property type="entry name" value="HATPase_c"/>
    <property type="match status" value="1"/>
</dbReference>
<dbReference type="InterPro" id="IPR008207">
    <property type="entry name" value="Sig_transdc_His_kin_Hpt_dom"/>
</dbReference>
<dbReference type="GO" id="GO:0005886">
    <property type="term" value="C:plasma membrane"/>
    <property type="evidence" value="ECO:0007669"/>
    <property type="project" value="UniProtKB-SubCell"/>
</dbReference>
<dbReference type="Pfam" id="PF01590">
    <property type="entry name" value="GAF"/>
    <property type="match status" value="1"/>
</dbReference>
<evidence type="ECO:0000256" key="12">
    <source>
        <dbReference type="ARBA" id="ARBA00023012"/>
    </source>
</evidence>
<dbReference type="InterPro" id="IPR036641">
    <property type="entry name" value="HPT_dom_sf"/>
</dbReference>
<reference evidence="23" key="2">
    <citation type="journal article" date="2021" name="Microbiome">
        <title>Successional dynamics and alternative stable states in a saline activated sludge microbial community over 9 years.</title>
        <authorList>
            <person name="Wang Y."/>
            <person name="Ye J."/>
            <person name="Ju F."/>
            <person name="Liu L."/>
            <person name="Boyd J.A."/>
            <person name="Deng Y."/>
            <person name="Parks D.H."/>
            <person name="Jiang X."/>
            <person name="Yin X."/>
            <person name="Woodcroft B.J."/>
            <person name="Tyson G.W."/>
            <person name="Hugenholtz P."/>
            <person name="Polz M.F."/>
            <person name="Zhang T."/>
        </authorList>
    </citation>
    <scope>NUCLEOTIDE SEQUENCE</scope>
    <source>
        <strain evidence="23">HKST-UBA02</strain>
    </source>
</reference>
<dbReference type="Gene3D" id="1.20.120.160">
    <property type="entry name" value="HPT domain"/>
    <property type="match status" value="1"/>
</dbReference>
<dbReference type="PROSITE" id="PS50110">
    <property type="entry name" value="RESPONSE_REGULATORY"/>
    <property type="match status" value="2"/>
</dbReference>
<feature type="modified residue" description="4-aspartylphosphate" evidence="17">
    <location>
        <position position="888"/>
    </location>
</feature>
<evidence type="ECO:0000256" key="6">
    <source>
        <dbReference type="ARBA" id="ARBA00022679"/>
    </source>
</evidence>
<evidence type="ECO:0000256" key="3">
    <source>
        <dbReference type="ARBA" id="ARBA00012438"/>
    </source>
</evidence>
<dbReference type="AlphaFoldDB" id="A0A956NIW2"/>
<comment type="catalytic activity">
    <reaction evidence="1">
        <text>ATP + protein L-histidine = ADP + protein N-phospho-L-histidine.</text>
        <dbReference type="EC" id="2.7.13.3"/>
    </reaction>
</comment>
<feature type="domain" description="HAMP" evidence="21">
    <location>
        <begin position="204"/>
        <end position="256"/>
    </location>
</feature>
<organism evidence="23 24">
    <name type="scientific">Eiseniibacteriota bacterium</name>
    <dbReference type="NCBI Taxonomy" id="2212470"/>
    <lineage>
        <taxon>Bacteria</taxon>
        <taxon>Candidatus Eiseniibacteriota</taxon>
    </lineage>
</organism>
<gene>
    <name evidence="23" type="ORF">KDA27_22570</name>
</gene>
<dbReference type="Pfam" id="PF00512">
    <property type="entry name" value="HisKA"/>
    <property type="match status" value="1"/>
</dbReference>
<evidence type="ECO:0000256" key="13">
    <source>
        <dbReference type="ARBA" id="ARBA00023136"/>
    </source>
</evidence>
<keyword evidence="9" id="KW-0418">Kinase</keyword>
<dbReference type="EMBL" id="JAGQHS010000190">
    <property type="protein sequence ID" value="MCA9758598.1"/>
    <property type="molecule type" value="Genomic_DNA"/>
</dbReference>
<feature type="transmembrane region" description="Helical" evidence="18">
    <location>
        <begin position="27"/>
        <end position="47"/>
    </location>
</feature>
<evidence type="ECO:0000256" key="18">
    <source>
        <dbReference type="SAM" id="Phobius"/>
    </source>
</evidence>
<name>A0A956NIW2_UNCEI</name>
<keyword evidence="6" id="KW-0808">Transferase</keyword>
<evidence type="ECO:0000313" key="24">
    <source>
        <dbReference type="Proteomes" id="UP000739538"/>
    </source>
</evidence>
<feature type="domain" description="Response regulatory" evidence="20">
    <location>
        <begin position="689"/>
        <end position="810"/>
    </location>
</feature>
<dbReference type="CDD" id="cd17546">
    <property type="entry name" value="REC_hyHK_CKI1_RcsC-like"/>
    <property type="match status" value="1"/>
</dbReference>
<dbReference type="InterPro" id="IPR003018">
    <property type="entry name" value="GAF"/>
</dbReference>
<dbReference type="SUPFAM" id="SSF47226">
    <property type="entry name" value="Histidine-containing phosphotransfer domain, HPT domain"/>
    <property type="match status" value="1"/>
</dbReference>
<feature type="domain" description="HPt" evidence="22">
    <location>
        <begin position="1017"/>
        <end position="1110"/>
    </location>
</feature>
<dbReference type="PROSITE" id="PS50894">
    <property type="entry name" value="HPT"/>
    <property type="match status" value="1"/>
</dbReference>
<dbReference type="SMART" id="SM00448">
    <property type="entry name" value="REC"/>
    <property type="match status" value="2"/>
</dbReference>
<evidence type="ECO:0000256" key="17">
    <source>
        <dbReference type="PROSITE-ProRule" id="PRU00169"/>
    </source>
</evidence>
<feature type="modified residue" description="Phosphohistidine" evidence="16">
    <location>
        <position position="1056"/>
    </location>
</feature>
<evidence type="ECO:0000256" key="8">
    <source>
        <dbReference type="ARBA" id="ARBA00022741"/>
    </source>
</evidence>
<keyword evidence="11 18" id="KW-1133">Transmembrane helix</keyword>
<dbReference type="SMART" id="SM00388">
    <property type="entry name" value="HisKA"/>
    <property type="match status" value="1"/>
</dbReference>
<keyword evidence="10" id="KW-0067">ATP-binding</keyword>
<dbReference type="CDD" id="cd16922">
    <property type="entry name" value="HATPase_EvgS-ArcB-TorS-like"/>
    <property type="match status" value="1"/>
</dbReference>
<evidence type="ECO:0000256" key="14">
    <source>
        <dbReference type="ARBA" id="ARBA00064003"/>
    </source>
</evidence>
<dbReference type="CDD" id="cd00082">
    <property type="entry name" value="HisKA"/>
    <property type="match status" value="1"/>
</dbReference>
<dbReference type="Proteomes" id="UP000739538">
    <property type="component" value="Unassembled WGS sequence"/>
</dbReference>
<keyword evidence="7 18" id="KW-0812">Transmembrane</keyword>
<feature type="modified residue" description="4-aspartylphosphate" evidence="17">
    <location>
        <position position="743"/>
    </location>
</feature>
<dbReference type="InterPro" id="IPR005467">
    <property type="entry name" value="His_kinase_dom"/>
</dbReference>
<dbReference type="PRINTS" id="PR00344">
    <property type="entry name" value="BCTRLSENSOR"/>
</dbReference>
<dbReference type="InterPro" id="IPR029016">
    <property type="entry name" value="GAF-like_dom_sf"/>
</dbReference>
<dbReference type="InterPro" id="IPR036097">
    <property type="entry name" value="HisK_dim/P_sf"/>
</dbReference>
<evidence type="ECO:0000256" key="7">
    <source>
        <dbReference type="ARBA" id="ARBA00022692"/>
    </source>
</evidence>
<sequence length="1110" mass="120978">MSRETQHMTAADQNAQHPMGILLRTALLSWLVAIFSLGIFIAVVVPGQKAAFLENLRSKAVSVSASLQDIAASAAISEDYSTVVDHCTRIVSEDESLAYLTLTRNDGFSLVHDRTGWRIEQADEAWHPARRVESSDVSALADDETEVFKYSTPFDYSGIEWGWIHVGISLDTYEANVGALYKRTAVATVLSLLLGLIVSILYARQLTRPIVRLKQAVQRLASGDLSARAEVRSGDEVGELAGAFNQMTESLLQRDNILHSVRFAAQEFLSNHDWRDSITEILTRVGQAANASRAHVTQNLIDESGAPVGTRLYEWTAPEVPSAIGLRPIGDTAIDDPRVREIAESLAAGEPVVGTYDELTESRNETLEQLGVRSFAVAPVRVAGAWWGVIGLEDCSTQRQWSDAEVTSLRAAADTLGAAIELFEGRQELLVAKEAAEAASDAKSQFLANMSHEIRTPINGVMGMLHLLNRTDLDQKQERYVTNAANAATSLLAVVGDILDFSKIEAGRLELSPTDFNVRDLLDESVRVFAERTEVKGLELAYRIDSSVPTLLHGDPDRVRQVLVNLIANSIKFTDRGGIFVEARAALRRTQEVVLEITVRDTGCGIDPEHQAKVFEAFSQADGSMSRKHGGTGLGLTICRQLCELMGGGIELESEPDVGSAFRFHVACGEAAPTREIETEAVRQLKGMRVLVVDDSAITREIVAEQIGAWRAEVDVAPDGIQALEALHAAHAGGRAYALAILDWKMPGIDGATLARTIREDGSLRHMRLVLLSSFSHLAGGPSLTPGMFDASLPKPVRASDLYDAISTALNRDRKARPKSTVLRSTPIKDHQESRTVHSILLVEDNEINREAAGEIIESFGFRCSTATNGVEAVEAVKTREFDVVLMDCQMPVMDGYEATHQIREWESALGTRVPILALTAHAMNSDRDICLRAGMDDFLTKPLDPEELVRALDRWTKTTATSKVGSGTDVTTNGSDAGVKTDVATTKSRMESPRLNGKDDVLPIDFDELVDRYMGRTEAAERLLDKFLALLPTYAAEVETALRSDDTAAIEAAAHRLKGSAASLSANPLRDVAAELEAAARDGIELDTEEAVGRLQHEVERLVEFRRAA</sequence>
<dbReference type="FunFam" id="1.10.287.130:FF:000002">
    <property type="entry name" value="Two-component osmosensing histidine kinase"/>
    <property type="match status" value="1"/>
</dbReference>
<dbReference type="SUPFAM" id="SSF55781">
    <property type="entry name" value="GAF domain-like"/>
    <property type="match status" value="1"/>
</dbReference>
<dbReference type="SUPFAM" id="SSF158472">
    <property type="entry name" value="HAMP domain-like"/>
    <property type="match status" value="1"/>
</dbReference>
<dbReference type="GO" id="GO:0000155">
    <property type="term" value="F:phosphorelay sensor kinase activity"/>
    <property type="evidence" value="ECO:0007669"/>
    <property type="project" value="InterPro"/>
</dbReference>
<dbReference type="Gene3D" id="3.40.50.2300">
    <property type="match status" value="2"/>
</dbReference>
<keyword evidence="4" id="KW-1003">Cell membrane</keyword>
<dbReference type="SUPFAM" id="SSF52172">
    <property type="entry name" value="CheY-like"/>
    <property type="match status" value="2"/>
</dbReference>
<dbReference type="InterPro" id="IPR011006">
    <property type="entry name" value="CheY-like_superfamily"/>
</dbReference>
<dbReference type="Gene3D" id="6.10.340.10">
    <property type="match status" value="1"/>
</dbReference>
<dbReference type="InterPro" id="IPR004358">
    <property type="entry name" value="Sig_transdc_His_kin-like_C"/>
</dbReference>
<evidence type="ECO:0000259" key="22">
    <source>
        <dbReference type="PROSITE" id="PS50894"/>
    </source>
</evidence>
<dbReference type="PANTHER" id="PTHR45339">
    <property type="entry name" value="HYBRID SIGNAL TRANSDUCTION HISTIDINE KINASE J"/>
    <property type="match status" value="1"/>
</dbReference>
<dbReference type="Pfam" id="PF01627">
    <property type="entry name" value="Hpt"/>
    <property type="match status" value="1"/>
</dbReference>
<feature type="domain" description="Histidine kinase" evidence="19">
    <location>
        <begin position="449"/>
        <end position="670"/>
    </location>
</feature>
<dbReference type="Pfam" id="PF00072">
    <property type="entry name" value="Response_reg"/>
    <property type="match status" value="2"/>
</dbReference>
<comment type="caution">
    <text evidence="23">The sequence shown here is derived from an EMBL/GenBank/DDBJ whole genome shotgun (WGS) entry which is preliminary data.</text>
</comment>
<dbReference type="InterPro" id="IPR036890">
    <property type="entry name" value="HATPase_C_sf"/>
</dbReference>
<comment type="subunit">
    <text evidence="14">At low DSF concentrations, interacts with RpfF.</text>
</comment>
<comment type="subcellular location">
    <subcellularLocation>
        <location evidence="2">Cell membrane</location>
        <topology evidence="2">Multi-pass membrane protein</topology>
    </subcellularLocation>
</comment>
<dbReference type="SUPFAM" id="SSF55874">
    <property type="entry name" value="ATPase domain of HSP90 chaperone/DNA topoisomerase II/histidine kinase"/>
    <property type="match status" value="1"/>
</dbReference>
<reference evidence="23" key="1">
    <citation type="submission" date="2020-04" db="EMBL/GenBank/DDBJ databases">
        <authorList>
            <person name="Zhang T."/>
        </authorList>
    </citation>
    <scope>NUCLEOTIDE SEQUENCE</scope>
    <source>
        <strain evidence="23">HKST-UBA02</strain>
    </source>
</reference>
<keyword evidence="12" id="KW-0902">Two-component regulatory system</keyword>